<reference evidence="8 9" key="1">
    <citation type="submission" date="2024-06" db="EMBL/GenBank/DDBJ databases">
        <title>Sorghum-associated microbial communities from plants grown in Nebraska, USA.</title>
        <authorList>
            <person name="Schachtman D."/>
        </authorList>
    </citation>
    <scope>NUCLEOTIDE SEQUENCE [LARGE SCALE GENOMIC DNA]</scope>
    <source>
        <strain evidence="8 9">3207</strain>
    </source>
</reference>
<evidence type="ECO:0000256" key="6">
    <source>
        <dbReference type="SAM" id="SignalP"/>
    </source>
</evidence>
<dbReference type="RefSeq" id="WP_354548468.1">
    <property type="nucleotide sequence ID" value="NZ_JBEPSM010000001.1"/>
</dbReference>
<dbReference type="InterPro" id="IPR027385">
    <property type="entry name" value="Beta-barrel_OMP"/>
</dbReference>
<evidence type="ECO:0000313" key="8">
    <source>
        <dbReference type="EMBL" id="MET4632564.1"/>
    </source>
</evidence>
<dbReference type="Proteomes" id="UP001549321">
    <property type="component" value="Unassembled WGS sequence"/>
</dbReference>
<evidence type="ECO:0000256" key="1">
    <source>
        <dbReference type="ARBA" id="ARBA00004442"/>
    </source>
</evidence>
<dbReference type="PANTHER" id="PTHR34001">
    <property type="entry name" value="BLL7405 PROTEIN"/>
    <property type="match status" value="1"/>
</dbReference>
<keyword evidence="4" id="KW-0998">Cell outer membrane</keyword>
<feature type="domain" description="Outer membrane protein beta-barrel" evidence="7">
    <location>
        <begin position="12"/>
        <end position="245"/>
    </location>
</feature>
<dbReference type="EMBL" id="JBEPSM010000001">
    <property type="protein sequence ID" value="MET4632564.1"/>
    <property type="molecule type" value="Genomic_DNA"/>
</dbReference>
<comment type="subcellular location">
    <subcellularLocation>
        <location evidence="1">Cell outer membrane</location>
    </subcellularLocation>
</comment>
<name>A0ABV2QU81_9HYPH</name>
<dbReference type="InterPro" id="IPR011250">
    <property type="entry name" value="OMP/PagP_B-barrel"/>
</dbReference>
<sequence length="245" mass="26498">MKFILRSATMASVLALGVVGAQAADLTYEPAPVVVAPEVFNWTGFYIGVHGGIGGGNIDSQFRYYDGDGDGYNYSDNAFGAFGGVQAGYNWQFNTNWVAGIETDFAASGIEAKYEESGQPNNYYSESLETKVDWFGTIRGRLGYAWDNVLFYGTGGAAYGKVKVSGSYNDGDFDYGFSNSDTNWGWTAGAGVEYGITKNITLKAEYLYVDLGNVSSDTGFVFDGDGEFKSDVAFHTLKAGLNYKF</sequence>
<keyword evidence="3" id="KW-0472">Membrane</keyword>
<comment type="similarity">
    <text evidence="5">Belongs to the Omp25/RopB family.</text>
</comment>
<evidence type="ECO:0000259" key="7">
    <source>
        <dbReference type="Pfam" id="PF13505"/>
    </source>
</evidence>
<feature type="chain" id="PRO_5046632458" evidence="6">
    <location>
        <begin position="24"/>
        <end position="245"/>
    </location>
</feature>
<dbReference type="PANTHER" id="PTHR34001:SF3">
    <property type="entry name" value="BLL7405 PROTEIN"/>
    <property type="match status" value="1"/>
</dbReference>
<keyword evidence="9" id="KW-1185">Reference proteome</keyword>
<organism evidence="8 9">
    <name type="scientific">Kaistia defluvii</name>
    <dbReference type="NCBI Taxonomy" id="410841"/>
    <lineage>
        <taxon>Bacteria</taxon>
        <taxon>Pseudomonadati</taxon>
        <taxon>Pseudomonadota</taxon>
        <taxon>Alphaproteobacteria</taxon>
        <taxon>Hyphomicrobiales</taxon>
        <taxon>Kaistiaceae</taxon>
        <taxon>Kaistia</taxon>
    </lineage>
</organism>
<protein>
    <submittedName>
        <fullName evidence="8">Outer membrane immunogenic protein</fullName>
    </submittedName>
</protein>
<keyword evidence="2 6" id="KW-0732">Signal</keyword>
<accession>A0ABV2QU81</accession>
<evidence type="ECO:0000256" key="4">
    <source>
        <dbReference type="ARBA" id="ARBA00023237"/>
    </source>
</evidence>
<comment type="caution">
    <text evidence="8">The sequence shown here is derived from an EMBL/GenBank/DDBJ whole genome shotgun (WGS) entry which is preliminary data.</text>
</comment>
<feature type="signal peptide" evidence="6">
    <location>
        <begin position="1"/>
        <end position="23"/>
    </location>
</feature>
<evidence type="ECO:0000256" key="5">
    <source>
        <dbReference type="ARBA" id="ARBA00038306"/>
    </source>
</evidence>
<proteinExistence type="inferred from homology"/>
<evidence type="ECO:0000256" key="2">
    <source>
        <dbReference type="ARBA" id="ARBA00022729"/>
    </source>
</evidence>
<dbReference type="Pfam" id="PF13505">
    <property type="entry name" value="OMP_b-brl"/>
    <property type="match status" value="1"/>
</dbReference>
<evidence type="ECO:0000256" key="3">
    <source>
        <dbReference type="ARBA" id="ARBA00023136"/>
    </source>
</evidence>
<gene>
    <name evidence="8" type="ORF">ABIE08_000477</name>
</gene>
<dbReference type="InterPro" id="IPR051692">
    <property type="entry name" value="OMP-like"/>
</dbReference>
<evidence type="ECO:0000313" key="9">
    <source>
        <dbReference type="Proteomes" id="UP001549321"/>
    </source>
</evidence>
<dbReference type="Gene3D" id="2.40.160.20">
    <property type="match status" value="1"/>
</dbReference>
<dbReference type="SUPFAM" id="SSF56925">
    <property type="entry name" value="OMPA-like"/>
    <property type="match status" value="1"/>
</dbReference>